<dbReference type="PANTHER" id="PTHR20961:SF38">
    <property type="entry name" value="PROTEIN O-LINKED-MANNOSE BETA-1,4-N-ACETYLGLUCOSAMINYLTRANSFERASE 2"/>
    <property type="match status" value="1"/>
</dbReference>
<comment type="caution">
    <text evidence="2">The sequence shown here is derived from an EMBL/GenBank/DDBJ whole genome shotgun (WGS) entry which is preliminary data.</text>
</comment>
<proteinExistence type="predicted"/>
<dbReference type="Proteomes" id="UP000612055">
    <property type="component" value="Unassembled WGS sequence"/>
</dbReference>
<feature type="compositionally biased region" description="Low complexity" evidence="1">
    <location>
        <begin position="438"/>
        <end position="459"/>
    </location>
</feature>
<evidence type="ECO:0000313" key="2">
    <source>
        <dbReference type="EMBL" id="KAG2497283.1"/>
    </source>
</evidence>
<name>A0A835Y756_9CHLO</name>
<dbReference type="OrthoDB" id="529273at2759"/>
<protein>
    <submittedName>
        <fullName evidence="2">Uncharacterized protein</fullName>
    </submittedName>
</protein>
<feature type="compositionally biased region" description="Gly residues" evidence="1">
    <location>
        <begin position="478"/>
        <end position="488"/>
    </location>
</feature>
<dbReference type="GO" id="GO:0016757">
    <property type="term" value="F:glycosyltransferase activity"/>
    <property type="evidence" value="ECO:0007669"/>
    <property type="project" value="InterPro"/>
</dbReference>
<dbReference type="PANTHER" id="PTHR20961">
    <property type="entry name" value="GLYCOSYLTRANSFERASE"/>
    <property type="match status" value="1"/>
</dbReference>
<feature type="compositionally biased region" description="Acidic residues" evidence="1">
    <location>
        <begin position="460"/>
        <end position="475"/>
    </location>
</feature>
<feature type="compositionally biased region" description="Acidic residues" evidence="1">
    <location>
        <begin position="489"/>
        <end position="512"/>
    </location>
</feature>
<gene>
    <name evidence="2" type="ORF">HYH03_004867</name>
</gene>
<dbReference type="InterPro" id="IPR007657">
    <property type="entry name" value="Glycosyltransferase_61"/>
</dbReference>
<feature type="region of interest" description="Disordered" evidence="1">
    <location>
        <begin position="438"/>
        <end position="519"/>
    </location>
</feature>
<sequence length="703" mass="75935">MKHRPEGAYKPTPTCDKYVGMGYLNAIRSSKQVMCTGAGGAPSTQITSGIDCFTAPFVRVGNSSKAGISLCRSKNLVLDSCRFFWGKRKGTMSKKFPVPAHGAVRLACDPVNGTAKAEKDKKLFWLNSIHHDVWWANATRDDAGVQDACAEGSKKLVTTPTLFVMRDRHANYAHEMEVVSMAFSFLAAIEPKDVAEKGVQVVIVDQAPPTGFLETWARISHPHRLRILTHEPFPNGTCFRSAYHVYTFAAGIGYNTNGLVTKCESPVLTGLSNWLRQLYDEHDPASRFVTPSPAAAAAAVAGPAAAAARVTGLRPPTGGIVLKNVVWLSRRNLETVRLLLGASEGWKAMRLVRNEDAVAAAVMAAVQEWNAESCLLKRFDRVVKAEYERSFTVVSAVHLAAKPTGEQRLRRLLGTALSAVGLRRWGRALLQDSTTATGTATAAPAATGSSASALASATSSDDDPTEDEDGEDVSDTEYGGGEGASGGEGGEEDYDEDYEDEDELEEEAETGEEAGGAAAVAAPVNVTKVKPAYMISNNIVSLDRLWEMDAADGHSCRRTNVLFKFVDGDFNEMPYHQQLQTIFRTGVLAGVHGAGLTHGFFLPPGQSAVLQLLGESFASVTANNVFRNMAVGVSNFYEDVLYQGVDVDTEQLKQAVKRAMDFVARKSMEAQARRQGALRLVLVDQAHFAVELPPKDTCPREQP</sequence>
<dbReference type="EMBL" id="JAEHOE010000015">
    <property type="protein sequence ID" value="KAG2497283.1"/>
    <property type="molecule type" value="Genomic_DNA"/>
</dbReference>
<evidence type="ECO:0000313" key="3">
    <source>
        <dbReference type="Proteomes" id="UP000612055"/>
    </source>
</evidence>
<evidence type="ECO:0000256" key="1">
    <source>
        <dbReference type="SAM" id="MobiDB-lite"/>
    </source>
</evidence>
<organism evidence="2 3">
    <name type="scientific">Edaphochlamys debaryana</name>
    <dbReference type="NCBI Taxonomy" id="47281"/>
    <lineage>
        <taxon>Eukaryota</taxon>
        <taxon>Viridiplantae</taxon>
        <taxon>Chlorophyta</taxon>
        <taxon>core chlorophytes</taxon>
        <taxon>Chlorophyceae</taxon>
        <taxon>CS clade</taxon>
        <taxon>Chlamydomonadales</taxon>
        <taxon>Chlamydomonadales incertae sedis</taxon>
        <taxon>Edaphochlamys</taxon>
    </lineage>
</organism>
<dbReference type="AlphaFoldDB" id="A0A835Y756"/>
<keyword evidence="3" id="KW-1185">Reference proteome</keyword>
<accession>A0A835Y756</accession>
<reference evidence="2" key="1">
    <citation type="journal article" date="2020" name="bioRxiv">
        <title>Comparative genomics of Chlamydomonas.</title>
        <authorList>
            <person name="Craig R.J."/>
            <person name="Hasan A.R."/>
            <person name="Ness R.W."/>
            <person name="Keightley P.D."/>
        </authorList>
    </citation>
    <scope>NUCLEOTIDE SEQUENCE</scope>
    <source>
        <strain evidence="2">CCAP 11/70</strain>
    </source>
</reference>